<evidence type="ECO:0000313" key="1">
    <source>
        <dbReference type="EMBL" id="AFR10468.1"/>
    </source>
</evidence>
<dbReference type="Proteomes" id="UP000003779">
    <property type="component" value="Chromosome"/>
</dbReference>
<protein>
    <submittedName>
        <fullName evidence="1">Uncharacterized protein</fullName>
    </submittedName>
</protein>
<dbReference type="AlphaFoldDB" id="J7L9Y3"/>
<reference evidence="1 2" key="1">
    <citation type="journal article" date="2012" name="J. Bacteriol.">
        <title>Whole-Genome Sequence of Nocardiopsis alba Strain ATCC BAA-2165, Associated with Honeybees.</title>
        <authorList>
            <person name="Qiao J."/>
            <person name="Chen L."/>
            <person name="Li Y."/>
            <person name="Wang J."/>
            <person name="Zhang W."/>
            <person name="Chen S."/>
        </authorList>
    </citation>
    <scope>NUCLEOTIDE SEQUENCE [LARGE SCALE GENOMIC DNA]</scope>
    <source>
        <strain evidence="2">ATCC BAA-2165 / BE74</strain>
    </source>
</reference>
<gene>
    <name evidence="1" type="ordered locus">B005_4314</name>
</gene>
<dbReference type="STRING" id="1205910.B005_4314"/>
<sequence>MARDHGEGGTRGSVRNGRQAVLAAVAGALTVTEAWGPSSEGP</sequence>
<dbReference type="EMBL" id="CP003788">
    <property type="protein sequence ID" value="AFR10468.1"/>
    <property type="molecule type" value="Genomic_DNA"/>
</dbReference>
<evidence type="ECO:0000313" key="2">
    <source>
        <dbReference type="Proteomes" id="UP000003779"/>
    </source>
</evidence>
<dbReference type="HOGENOM" id="CLU_3254766_0_0_11"/>
<organism evidence="1 2">
    <name type="scientific">Nocardiopsis alba (strain ATCC BAA-2165 / BE74)</name>
    <dbReference type="NCBI Taxonomy" id="1205910"/>
    <lineage>
        <taxon>Bacteria</taxon>
        <taxon>Bacillati</taxon>
        <taxon>Actinomycetota</taxon>
        <taxon>Actinomycetes</taxon>
        <taxon>Streptosporangiales</taxon>
        <taxon>Nocardiopsidaceae</taxon>
        <taxon>Nocardiopsis</taxon>
    </lineage>
</organism>
<proteinExistence type="predicted"/>
<accession>J7L9Y3</accession>
<dbReference type="KEGG" id="nal:B005_4314"/>
<reference evidence="2" key="2">
    <citation type="submission" date="2012-08" db="EMBL/GenBank/DDBJ databases">
        <title>Whole-genome sequence of Nocardiopsis alba strain ATCC BAA-2165 associated with honeybees.</title>
        <authorList>
            <person name="Qiao J."/>
            <person name="Chen L."/>
            <person name="Li Y."/>
            <person name="Wang J."/>
            <person name="Zhang W."/>
            <person name="Chen S."/>
        </authorList>
    </citation>
    <scope>NUCLEOTIDE SEQUENCE [LARGE SCALE GENOMIC DNA]</scope>
    <source>
        <strain evidence="2">ATCC BAA-2165 / BE74</strain>
    </source>
</reference>
<name>J7L9Y3_NOCAA</name>
<dbReference type="PATRIC" id="fig|1205910.3.peg.4087"/>